<evidence type="ECO:0000313" key="2">
    <source>
        <dbReference type="EMBL" id="KAL3510449.1"/>
    </source>
</evidence>
<gene>
    <name evidence="2" type="ORF">ACH5RR_029850</name>
</gene>
<dbReference type="AlphaFoldDB" id="A0ABD2YSV8"/>
<keyword evidence="3" id="KW-1185">Reference proteome</keyword>
<comment type="caution">
    <text evidence="2">The sequence shown here is derived from an EMBL/GenBank/DDBJ whole genome shotgun (WGS) entry which is preliminary data.</text>
</comment>
<evidence type="ECO:0000256" key="1">
    <source>
        <dbReference type="SAM" id="MobiDB-lite"/>
    </source>
</evidence>
<protein>
    <submittedName>
        <fullName evidence="2">Uncharacterized protein</fullName>
    </submittedName>
</protein>
<name>A0ABD2YSV8_9GENT</name>
<accession>A0ABD2YSV8</accession>
<evidence type="ECO:0000313" key="3">
    <source>
        <dbReference type="Proteomes" id="UP001630127"/>
    </source>
</evidence>
<feature type="compositionally biased region" description="Polar residues" evidence="1">
    <location>
        <begin position="1"/>
        <end position="10"/>
    </location>
</feature>
<proteinExistence type="predicted"/>
<organism evidence="2 3">
    <name type="scientific">Cinchona calisaya</name>
    <dbReference type="NCBI Taxonomy" id="153742"/>
    <lineage>
        <taxon>Eukaryota</taxon>
        <taxon>Viridiplantae</taxon>
        <taxon>Streptophyta</taxon>
        <taxon>Embryophyta</taxon>
        <taxon>Tracheophyta</taxon>
        <taxon>Spermatophyta</taxon>
        <taxon>Magnoliopsida</taxon>
        <taxon>eudicotyledons</taxon>
        <taxon>Gunneridae</taxon>
        <taxon>Pentapetalae</taxon>
        <taxon>asterids</taxon>
        <taxon>lamiids</taxon>
        <taxon>Gentianales</taxon>
        <taxon>Rubiaceae</taxon>
        <taxon>Cinchonoideae</taxon>
        <taxon>Cinchoneae</taxon>
        <taxon>Cinchona</taxon>
    </lineage>
</organism>
<dbReference type="Proteomes" id="UP001630127">
    <property type="component" value="Unassembled WGS sequence"/>
</dbReference>
<reference evidence="2 3" key="1">
    <citation type="submission" date="2024-11" db="EMBL/GenBank/DDBJ databases">
        <title>A near-complete genome assembly of Cinchona calisaya.</title>
        <authorList>
            <person name="Lian D.C."/>
            <person name="Zhao X.W."/>
            <person name="Wei L."/>
        </authorList>
    </citation>
    <scope>NUCLEOTIDE SEQUENCE [LARGE SCALE GENOMIC DNA]</scope>
    <source>
        <tissue evidence="2">Nenye</tissue>
    </source>
</reference>
<sequence>MMENQLQISLESKESNQDNSINPKDQALEDYPSLALMPNPNSTTMDVNATLDRVEFPGKNIVSGPIIDDNVILSHDEEAKGTNNITATVIDKPQLAQHANVCMAQQVEGFQAFSNEIGSKLDQNEGSSLWLSVKEQERKRPMESILHCHQECSFCTTG</sequence>
<feature type="region of interest" description="Disordered" evidence="1">
    <location>
        <begin position="1"/>
        <end position="25"/>
    </location>
</feature>
<dbReference type="EMBL" id="JBJUIK010000012">
    <property type="protein sequence ID" value="KAL3510449.1"/>
    <property type="molecule type" value="Genomic_DNA"/>
</dbReference>